<evidence type="ECO:0000256" key="4">
    <source>
        <dbReference type="ARBA" id="ARBA00022692"/>
    </source>
</evidence>
<dbReference type="GO" id="GO:0012505">
    <property type="term" value="C:endomembrane system"/>
    <property type="evidence" value="ECO:0007669"/>
    <property type="project" value="UniProtKB-SubCell"/>
</dbReference>
<keyword evidence="6 8" id="KW-0472">Membrane</keyword>
<feature type="transmembrane region" description="Helical" evidence="8">
    <location>
        <begin position="261"/>
        <end position="283"/>
    </location>
</feature>
<evidence type="ECO:0000259" key="9">
    <source>
        <dbReference type="Pfam" id="PF01529"/>
    </source>
</evidence>
<dbReference type="PROSITE" id="PS50216">
    <property type="entry name" value="DHHC"/>
    <property type="match status" value="1"/>
</dbReference>
<reference evidence="10" key="1">
    <citation type="submission" date="2023-05" db="EMBL/GenBank/DDBJ databases">
        <title>Nepenthes gracilis genome sequencing.</title>
        <authorList>
            <person name="Fukushima K."/>
        </authorList>
    </citation>
    <scope>NUCLEOTIDE SEQUENCE</scope>
    <source>
        <strain evidence="10">SING2019-196</strain>
    </source>
</reference>
<dbReference type="EC" id="2.3.1.225" evidence="8"/>
<dbReference type="Pfam" id="PF01529">
    <property type="entry name" value="DHHC"/>
    <property type="match status" value="1"/>
</dbReference>
<comment type="similarity">
    <text evidence="2 8">Belongs to the DHHC palmitoyltransferase family.</text>
</comment>
<feature type="transmembrane region" description="Helical" evidence="8">
    <location>
        <begin position="120"/>
        <end position="148"/>
    </location>
</feature>
<comment type="catalytic activity">
    <reaction evidence="8">
        <text>L-cysteinyl-[protein] + hexadecanoyl-CoA = S-hexadecanoyl-L-cysteinyl-[protein] + CoA</text>
        <dbReference type="Rhea" id="RHEA:36683"/>
        <dbReference type="Rhea" id="RHEA-COMP:10131"/>
        <dbReference type="Rhea" id="RHEA-COMP:11032"/>
        <dbReference type="ChEBI" id="CHEBI:29950"/>
        <dbReference type="ChEBI" id="CHEBI:57287"/>
        <dbReference type="ChEBI" id="CHEBI:57379"/>
        <dbReference type="ChEBI" id="CHEBI:74151"/>
        <dbReference type="EC" id="2.3.1.225"/>
    </reaction>
</comment>
<evidence type="ECO:0000256" key="2">
    <source>
        <dbReference type="ARBA" id="ARBA00008574"/>
    </source>
</evidence>
<keyword evidence="3 8" id="KW-0808">Transferase</keyword>
<dbReference type="GO" id="GO:0019706">
    <property type="term" value="F:protein-cysteine S-palmitoyltransferase activity"/>
    <property type="evidence" value="ECO:0007669"/>
    <property type="project" value="UniProtKB-EC"/>
</dbReference>
<proteinExistence type="inferred from homology"/>
<comment type="domain">
    <text evidence="8">The DHHC domain is required for palmitoyltransferase activity.</text>
</comment>
<evidence type="ECO:0000256" key="5">
    <source>
        <dbReference type="ARBA" id="ARBA00022989"/>
    </source>
</evidence>
<feature type="transmembrane region" description="Helical" evidence="8">
    <location>
        <begin position="93"/>
        <end position="114"/>
    </location>
</feature>
<feature type="transmembrane region" description="Helical" evidence="8">
    <location>
        <begin position="219"/>
        <end position="241"/>
    </location>
</feature>
<comment type="caution">
    <text evidence="10">The sequence shown here is derived from an EMBL/GenBank/DDBJ whole genome shotgun (WGS) entry which is preliminary data.</text>
</comment>
<dbReference type="AlphaFoldDB" id="A0AAD3SGB6"/>
<feature type="domain" description="Palmitoyltransferase DHHC" evidence="9">
    <location>
        <begin position="172"/>
        <end position="323"/>
    </location>
</feature>
<evidence type="ECO:0000256" key="3">
    <source>
        <dbReference type="ARBA" id="ARBA00022679"/>
    </source>
</evidence>
<name>A0AAD3SGB6_NEPGR</name>
<keyword evidence="7 8" id="KW-0012">Acyltransferase</keyword>
<sequence length="367" mass="40892">MDAAGECMPPTSTTAPQIAESLATTLPSTQLRDCYLTSITEDYETICWGCGLRLILPSNAPIFKCGWCGAITNQNALRHESKTFRWRHLRDRCFVCVLLIFMMFVICGGVWAVYPAVFSVSLFCGVFHSILTVILSVATISMFILAAFRNAGNPPAIVWGAYPAVGKDDLENYTFCQYCLKPKSPRTHHCRSCGTCVLDMDHHCPFIGNCVGAANHRCFVNFLIMAITSMVYVTVMSAYAGCHVLPALGYRTPDWAHGFKYKIGLLGIFQEAVITFLSSALLISSRGLVLIYLFVASLSVEIGLCVLLWQQLCFIYEGKTYLGHLSSKGEDCVEERDCRNLYRFFGFPSSALRYLPNFSSSNKIHRK</sequence>
<dbReference type="InterPro" id="IPR001594">
    <property type="entry name" value="Palmitoyltrfase_DHHC"/>
</dbReference>
<evidence type="ECO:0000313" key="10">
    <source>
        <dbReference type="EMBL" id="GMH10910.1"/>
    </source>
</evidence>
<organism evidence="10 11">
    <name type="scientific">Nepenthes gracilis</name>
    <name type="common">Slender pitcher plant</name>
    <dbReference type="NCBI Taxonomy" id="150966"/>
    <lineage>
        <taxon>Eukaryota</taxon>
        <taxon>Viridiplantae</taxon>
        <taxon>Streptophyta</taxon>
        <taxon>Embryophyta</taxon>
        <taxon>Tracheophyta</taxon>
        <taxon>Spermatophyta</taxon>
        <taxon>Magnoliopsida</taxon>
        <taxon>eudicotyledons</taxon>
        <taxon>Gunneridae</taxon>
        <taxon>Pentapetalae</taxon>
        <taxon>Caryophyllales</taxon>
        <taxon>Nepenthaceae</taxon>
        <taxon>Nepenthes</taxon>
    </lineage>
</organism>
<dbReference type="EMBL" id="BSYO01000010">
    <property type="protein sequence ID" value="GMH10910.1"/>
    <property type="molecule type" value="Genomic_DNA"/>
</dbReference>
<feature type="transmembrane region" description="Helical" evidence="8">
    <location>
        <begin position="290"/>
        <end position="309"/>
    </location>
</feature>
<evidence type="ECO:0000256" key="8">
    <source>
        <dbReference type="RuleBase" id="RU079119"/>
    </source>
</evidence>
<accession>A0AAD3SGB6</accession>
<keyword evidence="11" id="KW-1185">Reference proteome</keyword>
<protein>
    <recommendedName>
        <fullName evidence="8">S-acyltransferase</fullName>
        <ecNumber evidence="8">2.3.1.225</ecNumber>
    </recommendedName>
    <alternativeName>
        <fullName evidence="8">Palmitoyltransferase</fullName>
    </alternativeName>
</protein>
<comment type="subcellular location">
    <subcellularLocation>
        <location evidence="1">Endomembrane system</location>
        <topology evidence="1">Multi-pass membrane protein</topology>
    </subcellularLocation>
</comment>
<keyword evidence="4 8" id="KW-0812">Transmembrane</keyword>
<evidence type="ECO:0000256" key="7">
    <source>
        <dbReference type="ARBA" id="ARBA00023315"/>
    </source>
</evidence>
<dbReference type="InterPro" id="IPR039859">
    <property type="entry name" value="PFA4/ZDH16/20/ERF2-like"/>
</dbReference>
<dbReference type="PANTHER" id="PTHR12246">
    <property type="entry name" value="PALMITOYLTRANSFERASE ZDHHC16"/>
    <property type="match status" value="1"/>
</dbReference>
<dbReference type="Proteomes" id="UP001279734">
    <property type="component" value="Unassembled WGS sequence"/>
</dbReference>
<keyword evidence="5 8" id="KW-1133">Transmembrane helix</keyword>
<evidence type="ECO:0000256" key="6">
    <source>
        <dbReference type="ARBA" id="ARBA00023136"/>
    </source>
</evidence>
<gene>
    <name evidence="10" type="ORF">Nepgr_012751</name>
</gene>
<evidence type="ECO:0000256" key="1">
    <source>
        <dbReference type="ARBA" id="ARBA00004127"/>
    </source>
</evidence>
<evidence type="ECO:0000313" key="11">
    <source>
        <dbReference type="Proteomes" id="UP001279734"/>
    </source>
</evidence>